<accession>A0A6J7S3E5</accession>
<organism evidence="2">
    <name type="scientific">freshwater metagenome</name>
    <dbReference type="NCBI Taxonomy" id="449393"/>
    <lineage>
        <taxon>unclassified sequences</taxon>
        <taxon>metagenomes</taxon>
        <taxon>ecological metagenomes</taxon>
    </lineage>
</organism>
<name>A0A6J7S3E5_9ZZZZ</name>
<proteinExistence type="predicted"/>
<protein>
    <submittedName>
        <fullName evidence="2">Unannotated protein</fullName>
    </submittedName>
</protein>
<feature type="compositionally biased region" description="Polar residues" evidence="1">
    <location>
        <begin position="1"/>
        <end position="13"/>
    </location>
</feature>
<feature type="region of interest" description="Disordered" evidence="1">
    <location>
        <begin position="1"/>
        <end position="31"/>
    </location>
</feature>
<reference evidence="2" key="1">
    <citation type="submission" date="2020-05" db="EMBL/GenBank/DDBJ databases">
        <authorList>
            <person name="Chiriac C."/>
            <person name="Salcher M."/>
            <person name="Ghai R."/>
            <person name="Kavagutti S V."/>
        </authorList>
    </citation>
    <scope>NUCLEOTIDE SEQUENCE</scope>
</reference>
<evidence type="ECO:0000313" key="2">
    <source>
        <dbReference type="EMBL" id="CAB5035637.1"/>
    </source>
</evidence>
<dbReference type="EMBL" id="CAFBQA010000010">
    <property type="protein sequence ID" value="CAB5035637.1"/>
    <property type="molecule type" value="Genomic_DNA"/>
</dbReference>
<sequence length="82" mass="8402">METKVNPSAQSAVTGFVEPDEPVDPLPPATTGKIHEVPVQVHLIAAQFSCCDGGVPMAAAPVVGAQKDPFHAVFGPQDEAPG</sequence>
<dbReference type="AlphaFoldDB" id="A0A6J7S3E5"/>
<gene>
    <name evidence="2" type="ORF">UFOPK4234_00327</name>
</gene>
<evidence type="ECO:0000256" key="1">
    <source>
        <dbReference type="SAM" id="MobiDB-lite"/>
    </source>
</evidence>